<organism evidence="1 2">
    <name type="scientific">Aneurinibacillus soli</name>
    <dbReference type="NCBI Taxonomy" id="1500254"/>
    <lineage>
        <taxon>Bacteria</taxon>
        <taxon>Bacillati</taxon>
        <taxon>Bacillota</taxon>
        <taxon>Bacilli</taxon>
        <taxon>Bacillales</taxon>
        <taxon>Paenibacillaceae</taxon>
        <taxon>Aneurinibacillus group</taxon>
        <taxon>Aneurinibacillus</taxon>
    </lineage>
</organism>
<dbReference type="OrthoDB" id="9800872at2"/>
<dbReference type="EC" id="2.8.1.1" evidence="1"/>
<protein>
    <submittedName>
        <fullName evidence="1">Thiosulfate sulfurtransferase GlpE</fullName>
        <ecNumber evidence="1">2.8.1.1</ecNumber>
    </submittedName>
</protein>
<dbReference type="Proteomes" id="UP000217696">
    <property type="component" value="Chromosome"/>
</dbReference>
<keyword evidence="2" id="KW-1185">Reference proteome</keyword>
<dbReference type="PROSITE" id="PS50206">
    <property type="entry name" value="RHODANESE_3"/>
    <property type="match status" value="1"/>
</dbReference>
<dbReference type="Pfam" id="PF00581">
    <property type="entry name" value="Rhodanese"/>
    <property type="match status" value="1"/>
</dbReference>
<dbReference type="Gene3D" id="3.40.250.10">
    <property type="entry name" value="Rhodanese-like domain"/>
    <property type="match status" value="1"/>
</dbReference>
<proteinExistence type="predicted"/>
<name>A0A0U5C6W1_9BACL</name>
<dbReference type="InterPro" id="IPR036873">
    <property type="entry name" value="Rhodanese-like_dom_sf"/>
</dbReference>
<sequence>MSRIVNILSQQVQERQQQGEKLRIIDVREQEEVAQGIIPGAVHIRLSELPNRLSEIDKSAETIFVCRGGNRSSMACEYLLDLGYTNVKNLMGGMNGWDGPIEKR</sequence>
<keyword evidence="1" id="KW-0808">Transferase</keyword>
<dbReference type="CDD" id="cd00158">
    <property type="entry name" value="RHOD"/>
    <property type="match status" value="1"/>
</dbReference>
<accession>A0A0U5C6W1</accession>
<evidence type="ECO:0000313" key="2">
    <source>
        <dbReference type="Proteomes" id="UP000217696"/>
    </source>
</evidence>
<dbReference type="PANTHER" id="PTHR43031">
    <property type="entry name" value="FAD-DEPENDENT OXIDOREDUCTASE"/>
    <property type="match status" value="1"/>
</dbReference>
<dbReference type="EMBL" id="AP017312">
    <property type="protein sequence ID" value="BAU27875.1"/>
    <property type="molecule type" value="Genomic_DNA"/>
</dbReference>
<dbReference type="KEGG" id="asoc:CB4_02049"/>
<dbReference type="AlphaFoldDB" id="A0A0U5C6W1"/>
<reference evidence="1 2" key="1">
    <citation type="submission" date="2015-12" db="EMBL/GenBank/DDBJ databases">
        <title>Genome sequence of Aneurinibacillus soli.</title>
        <authorList>
            <person name="Lee J.S."/>
            <person name="Lee K.C."/>
            <person name="Kim K.K."/>
            <person name="Lee B.W."/>
        </authorList>
    </citation>
    <scope>NUCLEOTIDE SEQUENCE [LARGE SCALE GENOMIC DNA]</scope>
    <source>
        <strain evidence="1 2">CB4</strain>
    </source>
</reference>
<evidence type="ECO:0000313" key="1">
    <source>
        <dbReference type="EMBL" id="BAU27875.1"/>
    </source>
</evidence>
<dbReference type="InterPro" id="IPR001763">
    <property type="entry name" value="Rhodanese-like_dom"/>
</dbReference>
<dbReference type="GO" id="GO:0004792">
    <property type="term" value="F:thiosulfate-cyanide sulfurtransferase activity"/>
    <property type="evidence" value="ECO:0007669"/>
    <property type="project" value="UniProtKB-EC"/>
</dbReference>
<dbReference type="SMART" id="SM00450">
    <property type="entry name" value="RHOD"/>
    <property type="match status" value="1"/>
</dbReference>
<gene>
    <name evidence="1" type="primary">glpE_1</name>
    <name evidence="1" type="ORF">CB4_02049</name>
</gene>
<dbReference type="RefSeq" id="WP_096465552.1">
    <property type="nucleotide sequence ID" value="NZ_AP017312.1"/>
</dbReference>
<dbReference type="PANTHER" id="PTHR43031:SF17">
    <property type="entry name" value="SULFURTRANSFERASE YTWF-RELATED"/>
    <property type="match status" value="1"/>
</dbReference>
<dbReference type="InterPro" id="IPR050229">
    <property type="entry name" value="GlpE_sulfurtransferase"/>
</dbReference>
<dbReference type="SUPFAM" id="SSF52821">
    <property type="entry name" value="Rhodanese/Cell cycle control phosphatase"/>
    <property type="match status" value="1"/>
</dbReference>